<feature type="transmembrane region" description="Helical" evidence="1">
    <location>
        <begin position="61"/>
        <end position="82"/>
    </location>
</feature>
<accession>A0ABU7I2J6</accession>
<evidence type="ECO:0000313" key="3">
    <source>
        <dbReference type="EMBL" id="MEE1943680.1"/>
    </source>
</evidence>
<reference evidence="3 4" key="1">
    <citation type="submission" date="2024-01" db="EMBL/GenBank/DDBJ databases">
        <title>Pedobacter sp. nov., isolated from fresh soil.</title>
        <authorList>
            <person name="Le N.T.T."/>
        </authorList>
    </citation>
    <scope>NUCLEOTIDE SEQUENCE [LARGE SCALE GENOMIC DNA]</scope>
    <source>
        <strain evidence="3 4">KR3-3</strain>
    </source>
</reference>
<evidence type="ECO:0000259" key="2">
    <source>
        <dbReference type="Pfam" id="PF03703"/>
    </source>
</evidence>
<gene>
    <name evidence="3" type="ORF">VRU48_01085</name>
</gene>
<evidence type="ECO:0000313" key="4">
    <source>
        <dbReference type="Proteomes" id="UP001336835"/>
    </source>
</evidence>
<keyword evidence="1" id="KW-0812">Transmembrane</keyword>
<evidence type="ECO:0000256" key="1">
    <source>
        <dbReference type="SAM" id="Phobius"/>
    </source>
</evidence>
<dbReference type="InterPro" id="IPR005182">
    <property type="entry name" value="YdbS-like_PH"/>
</dbReference>
<dbReference type="PANTHER" id="PTHR34473">
    <property type="entry name" value="UPF0699 TRANSMEMBRANE PROTEIN YDBS"/>
    <property type="match status" value="1"/>
</dbReference>
<name>A0ABU7I2J6_9SPHI</name>
<dbReference type="RefSeq" id="WP_330106084.1">
    <property type="nucleotide sequence ID" value="NZ_JAZDQT010000001.1"/>
</dbReference>
<proteinExistence type="predicted"/>
<feature type="domain" description="YdbS-like PH" evidence="2">
    <location>
        <begin position="87"/>
        <end position="162"/>
    </location>
</feature>
<dbReference type="Proteomes" id="UP001336835">
    <property type="component" value="Unassembled WGS sequence"/>
</dbReference>
<sequence>MLNFANETIDLDQLPKYEETKLNAPHASYWKIILINLLICLVLLSSALTVLFFFNEEIRDYLLPIGIAYLLFWILLFVLYRASFKKRGFALREKDIMYKSGIIAETTTIIPLNRIQHVALEEGLFSRMYGLATLQLFTAGGQSGHMHIAGIPIAKARVIKEALVKRLDLMETPATEAQ</sequence>
<keyword evidence="4" id="KW-1185">Reference proteome</keyword>
<dbReference type="EMBL" id="JAZDQT010000001">
    <property type="protein sequence ID" value="MEE1943680.1"/>
    <property type="molecule type" value="Genomic_DNA"/>
</dbReference>
<comment type="caution">
    <text evidence="3">The sequence shown here is derived from an EMBL/GenBank/DDBJ whole genome shotgun (WGS) entry which is preliminary data.</text>
</comment>
<keyword evidence="1" id="KW-0472">Membrane</keyword>
<organism evidence="3 4">
    <name type="scientific">Pedobacter albus</name>
    <dbReference type="NCBI Taxonomy" id="3113905"/>
    <lineage>
        <taxon>Bacteria</taxon>
        <taxon>Pseudomonadati</taxon>
        <taxon>Bacteroidota</taxon>
        <taxon>Sphingobacteriia</taxon>
        <taxon>Sphingobacteriales</taxon>
        <taxon>Sphingobacteriaceae</taxon>
        <taxon>Pedobacter</taxon>
    </lineage>
</organism>
<protein>
    <submittedName>
        <fullName evidence="3">PH domain-containing protein</fullName>
    </submittedName>
</protein>
<dbReference type="PANTHER" id="PTHR34473:SF2">
    <property type="entry name" value="UPF0699 TRANSMEMBRANE PROTEIN YDBT"/>
    <property type="match status" value="1"/>
</dbReference>
<keyword evidence="1" id="KW-1133">Transmembrane helix</keyword>
<feature type="transmembrane region" description="Helical" evidence="1">
    <location>
        <begin position="32"/>
        <end position="55"/>
    </location>
</feature>
<dbReference type="Pfam" id="PF03703">
    <property type="entry name" value="bPH_2"/>
    <property type="match status" value="1"/>
</dbReference>